<feature type="binding site" evidence="21">
    <location>
        <position position="348"/>
    </location>
    <ligand>
        <name>ATP</name>
        <dbReference type="ChEBI" id="CHEBI:30616"/>
    </ligand>
</feature>
<feature type="domain" description="Protein kinase" evidence="23">
    <location>
        <begin position="1248"/>
        <end position="1556"/>
    </location>
</feature>
<evidence type="ECO:0000313" key="24">
    <source>
        <dbReference type="EMBL" id="VFU28081.1"/>
    </source>
</evidence>
<dbReference type="PANTHER" id="PTHR27008:SF596">
    <property type="entry name" value="OS02G0215500 PROTEIN"/>
    <property type="match status" value="1"/>
</dbReference>
<dbReference type="GO" id="GO:0004674">
    <property type="term" value="F:protein serine/threonine kinase activity"/>
    <property type="evidence" value="ECO:0007669"/>
    <property type="project" value="UniProtKB-KW"/>
</dbReference>
<evidence type="ECO:0000256" key="1">
    <source>
        <dbReference type="ARBA" id="ARBA00004251"/>
    </source>
</evidence>
<dbReference type="SMART" id="SM00220">
    <property type="entry name" value="S_TKc"/>
    <property type="match status" value="2"/>
</dbReference>
<dbReference type="GO" id="GO:0005886">
    <property type="term" value="C:plasma membrane"/>
    <property type="evidence" value="ECO:0007669"/>
    <property type="project" value="UniProtKB-SubCell"/>
</dbReference>
<dbReference type="Gene3D" id="1.10.510.10">
    <property type="entry name" value="Transferase(Phosphotransferase) domain 1"/>
    <property type="match status" value="2"/>
</dbReference>
<organism evidence="24">
    <name type="scientific">Salix viminalis</name>
    <name type="common">Common osier</name>
    <name type="synonym">Basket willow</name>
    <dbReference type="NCBI Taxonomy" id="40686"/>
    <lineage>
        <taxon>Eukaryota</taxon>
        <taxon>Viridiplantae</taxon>
        <taxon>Streptophyta</taxon>
        <taxon>Embryophyta</taxon>
        <taxon>Tracheophyta</taxon>
        <taxon>Spermatophyta</taxon>
        <taxon>Magnoliopsida</taxon>
        <taxon>eudicotyledons</taxon>
        <taxon>Gunneridae</taxon>
        <taxon>Pentapetalae</taxon>
        <taxon>rosids</taxon>
        <taxon>fabids</taxon>
        <taxon>Malpighiales</taxon>
        <taxon>Salicaceae</taxon>
        <taxon>Saliceae</taxon>
        <taxon>Salix</taxon>
    </lineage>
</organism>
<keyword evidence="9 22" id="KW-0812">Transmembrane</keyword>
<evidence type="ECO:0000256" key="8">
    <source>
        <dbReference type="ARBA" id="ARBA00022679"/>
    </source>
</evidence>
<evidence type="ECO:0000256" key="19">
    <source>
        <dbReference type="ARBA" id="ARBA00047899"/>
    </source>
</evidence>
<dbReference type="InterPro" id="IPR032675">
    <property type="entry name" value="LRR_dom_sf"/>
</dbReference>
<comment type="similarity">
    <text evidence="2">Belongs to the RLP family.</text>
</comment>
<comment type="subcellular location">
    <subcellularLocation>
        <location evidence="1">Cell membrane</location>
        <topology evidence="1">Single-pass type I membrane protein</topology>
    </subcellularLocation>
</comment>
<dbReference type="Pfam" id="PF07714">
    <property type="entry name" value="PK_Tyr_Ser-Thr"/>
    <property type="match status" value="2"/>
</dbReference>
<dbReference type="InterPro" id="IPR055414">
    <property type="entry name" value="LRR_R13L4/SHOC2-like"/>
</dbReference>
<dbReference type="InterPro" id="IPR001611">
    <property type="entry name" value="Leu-rich_rpt"/>
</dbReference>
<evidence type="ECO:0000259" key="23">
    <source>
        <dbReference type="PROSITE" id="PS50011"/>
    </source>
</evidence>
<feature type="transmembrane region" description="Helical" evidence="22">
    <location>
        <begin position="277"/>
        <end position="300"/>
    </location>
</feature>
<keyword evidence="13" id="KW-0418">Kinase</keyword>
<protein>
    <recommendedName>
        <fullName evidence="3">non-specific serine/threonine protein kinase</fullName>
        <ecNumber evidence="3">2.7.11.1</ecNumber>
    </recommendedName>
</protein>
<keyword evidence="15 22" id="KW-1133">Transmembrane helix</keyword>
<dbReference type="InterPro" id="IPR008271">
    <property type="entry name" value="Ser/Thr_kinase_AS"/>
</dbReference>
<keyword evidence="17" id="KW-0675">Receptor</keyword>
<feature type="binding site" evidence="21">
    <location>
        <position position="1277"/>
    </location>
    <ligand>
        <name>ATP</name>
        <dbReference type="ChEBI" id="CHEBI:30616"/>
    </ligand>
</feature>
<keyword evidence="5" id="KW-0723">Serine/threonine-protein kinase</keyword>
<dbReference type="Pfam" id="PF23598">
    <property type="entry name" value="LRR_14"/>
    <property type="match status" value="1"/>
</dbReference>
<feature type="transmembrane region" description="Helical" evidence="22">
    <location>
        <begin position="1191"/>
        <end position="1215"/>
    </location>
</feature>
<name>A0A6N2KHZ9_SALVM</name>
<evidence type="ECO:0000256" key="2">
    <source>
        <dbReference type="ARBA" id="ARBA00009592"/>
    </source>
</evidence>
<gene>
    <name evidence="24" type="ORF">SVIM_LOCUS90564</name>
</gene>
<evidence type="ECO:0000256" key="3">
    <source>
        <dbReference type="ARBA" id="ARBA00012513"/>
    </source>
</evidence>
<dbReference type="PROSITE" id="PS00108">
    <property type="entry name" value="PROTEIN_KINASE_ST"/>
    <property type="match status" value="2"/>
</dbReference>
<evidence type="ECO:0000256" key="20">
    <source>
        <dbReference type="ARBA" id="ARBA00048679"/>
    </source>
</evidence>
<evidence type="ECO:0000256" key="6">
    <source>
        <dbReference type="ARBA" id="ARBA00022553"/>
    </source>
</evidence>
<dbReference type="PROSITE" id="PS50011">
    <property type="entry name" value="PROTEIN_KINASE_DOM"/>
    <property type="match status" value="2"/>
</dbReference>
<dbReference type="FunFam" id="3.80.10.10:FF:000288">
    <property type="entry name" value="LRR receptor-like serine/threonine-protein kinase EFR"/>
    <property type="match status" value="1"/>
</dbReference>
<sequence>MILEVARTMTSVFSIPGKQHRFGNFVHSCNHLGGVLPEILGNFSKNLRIMEFGRNQIRGTIPDGIGNLVSLAVLGLESNQLGGMIPSSIGKLQNLGSIPSSVGNMTSLIEANLDSTIYMEVSHPILEIAETCWQLGLSNNNLSGSLPLEVGNLVHLGELDVSKNRLSGEIPHSLGSCASLEILSLKGNFSKEHLSSDLSHNNLSGQIPKLLGDLKLLESLDLSFNDLEGQVPVQGAFGNASVISMAGNKKLCGGIPQLNLSRCTTNESAKLKSSTKILIATMSGGLLVVILVASSVLFYCFRKTKDKQGSDLLLATNGFSSASLIGVGSFGSVYRGILPPDGMAVAVKVLNLLRKGAPKSFMAECAALVNIRHRNLVRVVTSCSSIDFQGNDFKAIVYELMVNGSLEEWLHPVHQPNNAQEMRSLNLIQKLNISIDVANALNYLHQHCETPIVHCDLKPSNVLLNAEMTACVGDFGLARLRPEVSHQLFSGQTSSVGLKGTIGYAAPEYGVGSDVSTYGDVYSFGILLLEMFTGKRPTDDMFKDGLNLHNYAEMALPGRVSEVVEPTLLREDVESSIHSSHRMNHTETGKTLECLISIIKIGVACSWSGVACGRRHQRVVELDLHSYKLVGGLSPSIGNLSFLRLLNLQNNSLSSSIPGELGRLFRLQMLRLGNNLFSGEIPANISSCANLIALRLEGNNLTGKLPEQLESLSKLKVLIFRLNNLVGEIPASFGNLSSIVEIRGMGNGLKGVIPHSIGRLKRLEIFSFGENNLSGTIPPSIFNLSTLTTFAVPMNQLHGTLPPDLGHTLPNLEILLVFTNRFSGLIPMTISNASNLSDVQLSHNFFTGKIPSLGSLPNLRHLSIGYNDLGSGQDGDLSFLYPLENNTVLEIFEVTGNHLGGVFPEILGNFSKNLRIMGFGRNQIRGTIPDGIGNLISLASLGLESNQLSSMIPSSIGKLQNLGYLYLDDNKISGSIPSSVGNMTSLIVANLELNNLHGSIPSNLGNCRNLLGLSLSNNNLSGSIPKELLNIPSGIFYLNLSENHLTGSLPLEVGNLFHLGALDVSKNRLSGEIPHSLGSCASLELLSLKGNLFKGSIPESLSSLRALAVLDLSHNNLSGQIPKLLGDLKLLESLDLSFNNLEGQVPVQGAFGNASVISMAGNKKLCGGIPQLNLSRCTTNESAKLKSSTKILIATMSGGLLVVILVASSVLFYCFRKTKDNQGSGTSSWGIQLRRVAYQDLLLATNGFSSASLIGVGSFGSVYRGILPPDGMAVAVKVLNLLRKGAPRSFMAECAALVNIRHRNLVRVVTSCSSIDFQGNDFKAIVYELMVNGSLEEWLHPVHQPNNAQEMRSLNLIQKLNISIDVANALNYLHQHCETPVVHCDLKPSNVLLNAEMTACVGDFGLARLRPEVSHQLSSGQTSSVGLKGTVGYAAPEYGVGSDVSSYGDVYSFGILLLEMFTGKRPTDDMFKDGLNLHNYAEMALPGRVSEVVEPTLLREDVESSIHSSHRMNHTETGKTLECLISIIKIGVACSVELPRERMDIGSVVAELHQVRDILSGTRIR</sequence>
<evidence type="ECO:0000256" key="11">
    <source>
        <dbReference type="ARBA" id="ARBA00022737"/>
    </source>
</evidence>
<dbReference type="FunFam" id="3.30.200.20:FF:000432">
    <property type="entry name" value="LRR receptor-like serine/threonine-protein kinase EFR"/>
    <property type="match status" value="2"/>
</dbReference>
<evidence type="ECO:0000256" key="15">
    <source>
        <dbReference type="ARBA" id="ARBA00022989"/>
    </source>
</evidence>
<dbReference type="PANTHER" id="PTHR27008">
    <property type="entry name" value="OS04G0122200 PROTEIN"/>
    <property type="match status" value="1"/>
</dbReference>
<dbReference type="Pfam" id="PF00560">
    <property type="entry name" value="LRR_1"/>
    <property type="match status" value="5"/>
</dbReference>
<accession>A0A6N2KHZ9</accession>
<proteinExistence type="inferred from homology"/>
<keyword evidence="6" id="KW-0597">Phosphoprotein</keyword>
<dbReference type="FunFam" id="3.80.10.10:FF:000095">
    <property type="entry name" value="LRR receptor-like serine/threonine-protein kinase GSO1"/>
    <property type="match status" value="1"/>
</dbReference>
<dbReference type="Gene3D" id="3.80.10.10">
    <property type="entry name" value="Ribonuclease Inhibitor"/>
    <property type="match status" value="4"/>
</dbReference>
<keyword evidence="10" id="KW-0732">Signal</keyword>
<dbReference type="Gene3D" id="3.30.200.20">
    <property type="entry name" value="Phosphorylase Kinase, domain 1"/>
    <property type="match status" value="2"/>
</dbReference>
<dbReference type="FunFam" id="3.80.10.10:FF:001158">
    <property type="entry name" value="Leucine-rich repeat protein kinase family protein"/>
    <property type="match status" value="1"/>
</dbReference>
<evidence type="ECO:0000256" key="12">
    <source>
        <dbReference type="ARBA" id="ARBA00022741"/>
    </source>
</evidence>
<dbReference type="FunFam" id="1.10.510.10:FF:000358">
    <property type="entry name" value="Putative leucine-rich repeat receptor-like serine/threonine-protein kinase"/>
    <property type="match status" value="2"/>
</dbReference>
<dbReference type="FunFam" id="3.80.10.10:FF:000275">
    <property type="entry name" value="Leucine-rich repeat receptor-like protein kinase"/>
    <property type="match status" value="1"/>
</dbReference>
<evidence type="ECO:0000256" key="17">
    <source>
        <dbReference type="ARBA" id="ARBA00023170"/>
    </source>
</evidence>
<evidence type="ECO:0000256" key="7">
    <source>
        <dbReference type="ARBA" id="ARBA00022614"/>
    </source>
</evidence>
<dbReference type="SMART" id="SM00369">
    <property type="entry name" value="LRR_TYP"/>
    <property type="match status" value="12"/>
</dbReference>
<evidence type="ECO:0000256" key="21">
    <source>
        <dbReference type="PROSITE-ProRule" id="PRU10141"/>
    </source>
</evidence>
<keyword evidence="14 21" id="KW-0067">ATP-binding</keyword>
<dbReference type="SUPFAM" id="SSF52058">
    <property type="entry name" value="L domain-like"/>
    <property type="match status" value="3"/>
</dbReference>
<evidence type="ECO:0000256" key="16">
    <source>
        <dbReference type="ARBA" id="ARBA00023136"/>
    </source>
</evidence>
<feature type="domain" description="Protein kinase" evidence="23">
    <location>
        <begin position="319"/>
        <end position="588"/>
    </location>
</feature>
<keyword evidence="16 22" id="KW-0472">Membrane</keyword>
<comment type="catalytic activity">
    <reaction evidence="19">
        <text>L-threonyl-[protein] + ATP = O-phospho-L-threonyl-[protein] + ADP + H(+)</text>
        <dbReference type="Rhea" id="RHEA:46608"/>
        <dbReference type="Rhea" id="RHEA-COMP:11060"/>
        <dbReference type="Rhea" id="RHEA-COMP:11605"/>
        <dbReference type="ChEBI" id="CHEBI:15378"/>
        <dbReference type="ChEBI" id="CHEBI:30013"/>
        <dbReference type="ChEBI" id="CHEBI:30616"/>
        <dbReference type="ChEBI" id="CHEBI:61977"/>
        <dbReference type="ChEBI" id="CHEBI:456216"/>
        <dbReference type="EC" id="2.7.11.1"/>
    </reaction>
</comment>
<dbReference type="InterPro" id="IPR051809">
    <property type="entry name" value="Plant_receptor-like_S/T_kinase"/>
</dbReference>
<dbReference type="InterPro" id="IPR017441">
    <property type="entry name" value="Protein_kinase_ATP_BS"/>
</dbReference>
<keyword evidence="7" id="KW-0433">Leucine-rich repeat</keyword>
<evidence type="ECO:0000256" key="18">
    <source>
        <dbReference type="ARBA" id="ARBA00023180"/>
    </source>
</evidence>
<dbReference type="EMBL" id="CAADRP010000435">
    <property type="protein sequence ID" value="VFU28081.1"/>
    <property type="molecule type" value="Genomic_DNA"/>
</dbReference>
<evidence type="ECO:0000256" key="13">
    <source>
        <dbReference type="ARBA" id="ARBA00022777"/>
    </source>
</evidence>
<keyword evidence="12 21" id="KW-0547">Nucleotide-binding</keyword>
<reference evidence="24" key="1">
    <citation type="submission" date="2019-03" db="EMBL/GenBank/DDBJ databases">
        <authorList>
            <person name="Mank J."/>
            <person name="Almeida P."/>
        </authorList>
    </citation>
    <scope>NUCLEOTIDE SEQUENCE</scope>
    <source>
        <strain evidence="24">78183</strain>
    </source>
</reference>
<evidence type="ECO:0000256" key="14">
    <source>
        <dbReference type="ARBA" id="ARBA00022840"/>
    </source>
</evidence>
<dbReference type="PROSITE" id="PS00107">
    <property type="entry name" value="PROTEIN_KINASE_ATP"/>
    <property type="match status" value="2"/>
</dbReference>
<dbReference type="InterPro" id="IPR011009">
    <property type="entry name" value="Kinase-like_dom_sf"/>
</dbReference>
<keyword evidence="11" id="KW-0677">Repeat</keyword>
<evidence type="ECO:0000256" key="22">
    <source>
        <dbReference type="SAM" id="Phobius"/>
    </source>
</evidence>
<evidence type="ECO:0000256" key="9">
    <source>
        <dbReference type="ARBA" id="ARBA00022692"/>
    </source>
</evidence>
<dbReference type="SUPFAM" id="SSF56112">
    <property type="entry name" value="Protein kinase-like (PK-like)"/>
    <property type="match status" value="2"/>
</dbReference>
<dbReference type="EC" id="2.7.11.1" evidence="3"/>
<dbReference type="InterPro" id="IPR001245">
    <property type="entry name" value="Ser-Thr/Tyr_kinase_cat_dom"/>
</dbReference>
<dbReference type="InterPro" id="IPR000719">
    <property type="entry name" value="Prot_kinase_dom"/>
</dbReference>
<comment type="catalytic activity">
    <reaction evidence="20">
        <text>L-seryl-[protein] + ATP = O-phospho-L-seryl-[protein] + ADP + H(+)</text>
        <dbReference type="Rhea" id="RHEA:17989"/>
        <dbReference type="Rhea" id="RHEA-COMP:9863"/>
        <dbReference type="Rhea" id="RHEA-COMP:11604"/>
        <dbReference type="ChEBI" id="CHEBI:15378"/>
        <dbReference type="ChEBI" id="CHEBI:29999"/>
        <dbReference type="ChEBI" id="CHEBI:30616"/>
        <dbReference type="ChEBI" id="CHEBI:83421"/>
        <dbReference type="ChEBI" id="CHEBI:456216"/>
        <dbReference type="EC" id="2.7.11.1"/>
    </reaction>
</comment>
<keyword evidence="4" id="KW-1003">Cell membrane</keyword>
<feature type="transmembrane region" description="Helical" evidence="22">
    <location>
        <begin position="312"/>
        <end position="334"/>
    </location>
</feature>
<evidence type="ECO:0000256" key="5">
    <source>
        <dbReference type="ARBA" id="ARBA00022527"/>
    </source>
</evidence>
<evidence type="ECO:0000256" key="10">
    <source>
        <dbReference type="ARBA" id="ARBA00022729"/>
    </source>
</evidence>
<evidence type="ECO:0000256" key="4">
    <source>
        <dbReference type="ARBA" id="ARBA00022475"/>
    </source>
</evidence>
<dbReference type="InterPro" id="IPR003591">
    <property type="entry name" value="Leu-rich_rpt_typical-subtyp"/>
</dbReference>
<keyword evidence="18" id="KW-0325">Glycoprotein</keyword>
<keyword evidence="8" id="KW-0808">Transferase</keyword>
<dbReference type="GO" id="GO:0005524">
    <property type="term" value="F:ATP binding"/>
    <property type="evidence" value="ECO:0007669"/>
    <property type="project" value="UniProtKB-UniRule"/>
</dbReference>